<feature type="transmembrane region" description="Helical" evidence="1">
    <location>
        <begin position="174"/>
        <end position="195"/>
    </location>
</feature>
<evidence type="ECO:0000313" key="2">
    <source>
        <dbReference type="EMBL" id="CAD8203914.1"/>
    </source>
</evidence>
<keyword evidence="1" id="KW-0472">Membrane</keyword>
<reference evidence="2" key="1">
    <citation type="submission" date="2021-01" db="EMBL/GenBank/DDBJ databases">
        <authorList>
            <consortium name="Genoscope - CEA"/>
            <person name="William W."/>
        </authorList>
    </citation>
    <scope>NUCLEOTIDE SEQUENCE</scope>
</reference>
<dbReference type="Proteomes" id="UP000689195">
    <property type="component" value="Unassembled WGS sequence"/>
</dbReference>
<keyword evidence="3" id="KW-1185">Reference proteome</keyword>
<feature type="transmembrane region" description="Helical" evidence="1">
    <location>
        <begin position="67"/>
        <end position="90"/>
    </location>
</feature>
<evidence type="ECO:0008006" key="4">
    <source>
        <dbReference type="Google" id="ProtNLM"/>
    </source>
</evidence>
<feature type="transmembrane region" description="Helical" evidence="1">
    <location>
        <begin position="207"/>
        <end position="233"/>
    </location>
</feature>
<comment type="caution">
    <text evidence="2">The sequence shown here is derived from an EMBL/GenBank/DDBJ whole genome shotgun (WGS) entry which is preliminary data.</text>
</comment>
<protein>
    <recommendedName>
        <fullName evidence="4">Transmembrane protein</fullName>
    </recommendedName>
</protein>
<accession>A0A8S1XVD3</accession>
<feature type="transmembrane region" description="Helical" evidence="1">
    <location>
        <begin position="239"/>
        <end position="259"/>
    </location>
</feature>
<gene>
    <name evidence="2" type="ORF">PPENT_87.1.T1350095</name>
</gene>
<keyword evidence="1" id="KW-0812">Transmembrane</keyword>
<evidence type="ECO:0000313" key="3">
    <source>
        <dbReference type="Proteomes" id="UP000689195"/>
    </source>
</evidence>
<name>A0A8S1XVD3_9CILI</name>
<keyword evidence="1" id="KW-1133">Transmembrane helix</keyword>
<dbReference type="AlphaFoldDB" id="A0A8S1XVD3"/>
<sequence>MMITLSGKFYQCYLQSVQINDIVELTCECNKFGDIFLITSSNITSLVENSTNQQIINEDIDSTFQDYLILMICTCSLTFVFLTIYITYLIRDQTEEEKLDSEPSSQNQDKSSLTYLGNSKVFKQQFKLIHQSISIFYYKDKNIQLSFRILEVFSQFNVQLSLTILECFLLNNQILFICIFIFANPFITLILKILYKIIEAIYRFKRIASFISQFLLIILLITPNLILFIFYIFKIQMQSEYYLIIIILGGNILLSQALLEPITIYIRILLYRLIASSIKNMELNPVFHLIHFFVMHSSLEDIFDEFTRI</sequence>
<organism evidence="2 3">
    <name type="scientific">Paramecium pentaurelia</name>
    <dbReference type="NCBI Taxonomy" id="43138"/>
    <lineage>
        <taxon>Eukaryota</taxon>
        <taxon>Sar</taxon>
        <taxon>Alveolata</taxon>
        <taxon>Ciliophora</taxon>
        <taxon>Intramacronucleata</taxon>
        <taxon>Oligohymenophorea</taxon>
        <taxon>Peniculida</taxon>
        <taxon>Parameciidae</taxon>
        <taxon>Paramecium</taxon>
    </lineage>
</organism>
<evidence type="ECO:0000256" key="1">
    <source>
        <dbReference type="SAM" id="Phobius"/>
    </source>
</evidence>
<dbReference type="EMBL" id="CAJJDO010000135">
    <property type="protein sequence ID" value="CAD8203914.1"/>
    <property type="molecule type" value="Genomic_DNA"/>
</dbReference>
<proteinExistence type="predicted"/>